<dbReference type="AlphaFoldDB" id="A0A1U7CIU5"/>
<evidence type="ECO:0000313" key="2">
    <source>
        <dbReference type="Proteomes" id="UP000186309"/>
    </source>
</evidence>
<dbReference type="Proteomes" id="UP000186309">
    <property type="component" value="Chromosome"/>
</dbReference>
<accession>A0A1U7CIU5</accession>
<proteinExistence type="predicted"/>
<dbReference type="SUPFAM" id="SSF88697">
    <property type="entry name" value="PUA domain-like"/>
    <property type="match status" value="1"/>
</dbReference>
<dbReference type="RefSeq" id="WP_145951919.1">
    <property type="nucleotide sequence ID" value="NZ_CP019082.1"/>
</dbReference>
<dbReference type="Gene3D" id="3.10.590.10">
    <property type="entry name" value="ph1033 like domains"/>
    <property type="match status" value="1"/>
</dbReference>
<keyword evidence="2" id="KW-1185">Reference proteome</keyword>
<evidence type="ECO:0000313" key="1">
    <source>
        <dbReference type="EMBL" id="APW58827.1"/>
    </source>
</evidence>
<name>A0A1U7CIU5_9BACT</name>
<organism evidence="1 2">
    <name type="scientific">Paludisphaera borealis</name>
    <dbReference type="NCBI Taxonomy" id="1387353"/>
    <lineage>
        <taxon>Bacteria</taxon>
        <taxon>Pseudomonadati</taxon>
        <taxon>Planctomycetota</taxon>
        <taxon>Planctomycetia</taxon>
        <taxon>Isosphaerales</taxon>
        <taxon>Isosphaeraceae</taxon>
        <taxon>Paludisphaera</taxon>
    </lineage>
</organism>
<sequence length="377" mass="42692">MKYWLNLFTAKTWAEFRDAGGKTSGFREHGRARASRVTPGDMFLCYLVGVKRWVGLLKIETGPFKDEAPIYEEEIFPVRFTVESSIALPPELGVPMESLAGKLSFFPLDATSRQWSGRVRGSLSLYQSQDGDAIAYAIRQASQNPVSRPVDPKQLERSANLYKIKPKGEGDETERVVRIPPKEEESEELEASETLIKEESTHTEIQWRLLDLGSQMGLSVWAPRADRGRVWRSNVIGTSKKILEKLPTQFNEATTKTIENIDVLWLSGQTIVAAFEVEHTTTVYSGLLRMSDLLTMQPNLDLKLFLVGPDDRYAKFTREIARPTFASRPKPLHAVCGFLPYSKLCARLNEAKNVIRFLKPEFIDEIAEFYDPAEDIV</sequence>
<dbReference type="EMBL" id="CP019082">
    <property type="protein sequence ID" value="APW58827.1"/>
    <property type="molecule type" value="Genomic_DNA"/>
</dbReference>
<dbReference type="KEGG" id="pbor:BSF38_00231"/>
<protein>
    <recommendedName>
        <fullName evidence="3">EVE domain-containing protein</fullName>
    </recommendedName>
</protein>
<evidence type="ECO:0008006" key="3">
    <source>
        <dbReference type="Google" id="ProtNLM"/>
    </source>
</evidence>
<reference evidence="2" key="1">
    <citation type="submission" date="2016-12" db="EMBL/GenBank/DDBJ databases">
        <title>Comparative genomics of four Isosphaeraceae planctomycetes: a common pool of plasmids and glycoside hydrolase genes.</title>
        <authorList>
            <person name="Ivanova A."/>
        </authorList>
    </citation>
    <scope>NUCLEOTIDE SEQUENCE [LARGE SCALE GENOMIC DNA]</scope>
    <source>
        <strain evidence="2">PX4</strain>
    </source>
</reference>
<dbReference type="InterPro" id="IPR015947">
    <property type="entry name" value="PUA-like_sf"/>
</dbReference>
<gene>
    <name evidence="1" type="ORF">BSF38_00231</name>
</gene>
<dbReference type="STRING" id="1387353.BSF38_00231"/>
<dbReference type="OrthoDB" id="6807706at2"/>